<name>A0A0A9DSI6_ARUDO</name>
<organism evidence="2">
    <name type="scientific">Arundo donax</name>
    <name type="common">Giant reed</name>
    <name type="synonym">Donax arundinaceus</name>
    <dbReference type="NCBI Taxonomy" id="35708"/>
    <lineage>
        <taxon>Eukaryota</taxon>
        <taxon>Viridiplantae</taxon>
        <taxon>Streptophyta</taxon>
        <taxon>Embryophyta</taxon>
        <taxon>Tracheophyta</taxon>
        <taxon>Spermatophyta</taxon>
        <taxon>Magnoliopsida</taxon>
        <taxon>Liliopsida</taxon>
        <taxon>Poales</taxon>
        <taxon>Poaceae</taxon>
        <taxon>PACMAD clade</taxon>
        <taxon>Arundinoideae</taxon>
        <taxon>Arundineae</taxon>
        <taxon>Arundo</taxon>
    </lineage>
</organism>
<reference evidence="2" key="1">
    <citation type="submission" date="2014-09" db="EMBL/GenBank/DDBJ databases">
        <authorList>
            <person name="Magalhaes I.L.F."/>
            <person name="Oliveira U."/>
            <person name="Santos F.R."/>
            <person name="Vidigal T.H.D.A."/>
            <person name="Brescovit A.D."/>
            <person name="Santos A.J."/>
        </authorList>
    </citation>
    <scope>NUCLEOTIDE SEQUENCE</scope>
    <source>
        <tissue evidence="2">Shoot tissue taken approximately 20 cm above the soil surface</tissue>
    </source>
</reference>
<accession>A0A0A9DSI6</accession>
<sequence length="38" mass="4083">MFLIGEGRSQSLGSTEITTSPSCTDDRLNQVVPLRSAD</sequence>
<reference evidence="2" key="2">
    <citation type="journal article" date="2015" name="Data Brief">
        <title>Shoot transcriptome of the giant reed, Arundo donax.</title>
        <authorList>
            <person name="Barrero R.A."/>
            <person name="Guerrero F.D."/>
            <person name="Moolhuijzen P."/>
            <person name="Goolsby J.A."/>
            <person name="Tidwell J."/>
            <person name="Bellgard S.E."/>
            <person name="Bellgard M.I."/>
        </authorList>
    </citation>
    <scope>NUCLEOTIDE SEQUENCE</scope>
    <source>
        <tissue evidence="2">Shoot tissue taken approximately 20 cm above the soil surface</tissue>
    </source>
</reference>
<proteinExistence type="predicted"/>
<evidence type="ECO:0000256" key="1">
    <source>
        <dbReference type="SAM" id="MobiDB-lite"/>
    </source>
</evidence>
<protein>
    <submittedName>
        <fullName evidence="2">Uncharacterized protein</fullName>
    </submittedName>
</protein>
<feature type="region of interest" description="Disordered" evidence="1">
    <location>
        <begin position="1"/>
        <end position="38"/>
    </location>
</feature>
<dbReference type="EMBL" id="GBRH01211153">
    <property type="protein sequence ID" value="JAD86742.1"/>
    <property type="molecule type" value="Transcribed_RNA"/>
</dbReference>
<dbReference type="AlphaFoldDB" id="A0A0A9DSI6"/>
<feature type="compositionally biased region" description="Polar residues" evidence="1">
    <location>
        <begin position="8"/>
        <end position="23"/>
    </location>
</feature>
<evidence type="ECO:0000313" key="2">
    <source>
        <dbReference type="EMBL" id="JAD86742.1"/>
    </source>
</evidence>